<dbReference type="EMBL" id="JALJOT010000013">
    <property type="protein sequence ID" value="KAK9904202.1"/>
    <property type="molecule type" value="Genomic_DNA"/>
</dbReference>
<proteinExistence type="predicted"/>
<evidence type="ECO:0000313" key="3">
    <source>
        <dbReference type="Proteomes" id="UP001491310"/>
    </source>
</evidence>
<evidence type="ECO:0000256" key="1">
    <source>
        <dbReference type="SAM" id="MobiDB-lite"/>
    </source>
</evidence>
<dbReference type="InterPro" id="IPR027417">
    <property type="entry name" value="P-loop_NTPase"/>
</dbReference>
<reference evidence="2 3" key="1">
    <citation type="journal article" date="2024" name="Nat. Commun.">
        <title>Phylogenomics reveals the evolutionary origins of lichenization in chlorophyte algae.</title>
        <authorList>
            <person name="Puginier C."/>
            <person name="Libourel C."/>
            <person name="Otte J."/>
            <person name="Skaloud P."/>
            <person name="Haon M."/>
            <person name="Grisel S."/>
            <person name="Petersen M."/>
            <person name="Berrin J.G."/>
            <person name="Delaux P.M."/>
            <person name="Dal Grande F."/>
            <person name="Keller J."/>
        </authorList>
    </citation>
    <scope>NUCLEOTIDE SEQUENCE [LARGE SCALE GENOMIC DNA]</scope>
    <source>
        <strain evidence="2 3">SAG 216-7</strain>
    </source>
</reference>
<dbReference type="Gene3D" id="3.40.50.300">
    <property type="entry name" value="P-loop containing nucleotide triphosphate hydrolases"/>
    <property type="match status" value="1"/>
</dbReference>
<dbReference type="Proteomes" id="UP001491310">
    <property type="component" value="Unassembled WGS sequence"/>
</dbReference>
<dbReference type="Pfam" id="PF13671">
    <property type="entry name" value="AAA_33"/>
    <property type="match status" value="1"/>
</dbReference>
<feature type="region of interest" description="Disordered" evidence="1">
    <location>
        <begin position="39"/>
        <end position="58"/>
    </location>
</feature>
<evidence type="ECO:0000313" key="2">
    <source>
        <dbReference type="EMBL" id="KAK9904202.1"/>
    </source>
</evidence>
<sequence>MLSVHPGQTTELINGDKIFLLASDPSECATIVMNKEAARPSMKAQDRTAGSQVARSCGPEELKQRQPGLWQRINQDTIAGGSKKGTRQQCAAAACKALGAGMSCVIDRCNFDAAQRKDFVALAQDAGCQAHAVVLQLPAAVCAARAAQRVDHEGGLEGPSAKSVVYRMASQITSAGLPNATTEGLSSVMVCKTEADVKRALSAWDVYGKSSEQPIDAFNKGLPRKHTLQDLWAKPASKQVLAAQQSM</sequence>
<protein>
    <submittedName>
        <fullName evidence="2">Uncharacterized protein</fullName>
    </submittedName>
</protein>
<gene>
    <name evidence="2" type="ORF">WJX75_006690</name>
</gene>
<name>A0ABR2YFB9_9CHLO</name>
<accession>A0ABR2YFB9</accession>
<dbReference type="SUPFAM" id="SSF52540">
    <property type="entry name" value="P-loop containing nucleoside triphosphate hydrolases"/>
    <property type="match status" value="1"/>
</dbReference>
<organism evidence="2 3">
    <name type="scientific">Coccomyxa subellipsoidea</name>
    <dbReference type="NCBI Taxonomy" id="248742"/>
    <lineage>
        <taxon>Eukaryota</taxon>
        <taxon>Viridiplantae</taxon>
        <taxon>Chlorophyta</taxon>
        <taxon>core chlorophytes</taxon>
        <taxon>Trebouxiophyceae</taxon>
        <taxon>Trebouxiophyceae incertae sedis</taxon>
        <taxon>Coccomyxaceae</taxon>
        <taxon>Coccomyxa</taxon>
    </lineage>
</organism>
<comment type="caution">
    <text evidence="2">The sequence shown here is derived from an EMBL/GenBank/DDBJ whole genome shotgun (WGS) entry which is preliminary data.</text>
</comment>
<keyword evidence="3" id="KW-1185">Reference proteome</keyword>